<dbReference type="EMBL" id="JAGGNH010000002">
    <property type="protein sequence ID" value="KAJ0980668.1"/>
    <property type="molecule type" value="Genomic_DNA"/>
</dbReference>
<evidence type="ECO:0000313" key="6">
    <source>
        <dbReference type="Proteomes" id="UP001085076"/>
    </source>
</evidence>
<feature type="compositionally biased region" description="Basic and acidic residues" evidence="3">
    <location>
        <begin position="23"/>
        <end position="35"/>
    </location>
</feature>
<reference evidence="5" key="1">
    <citation type="submission" date="2021-03" db="EMBL/GenBank/DDBJ databases">
        <authorList>
            <person name="Li Z."/>
            <person name="Yang C."/>
        </authorList>
    </citation>
    <scope>NUCLEOTIDE SEQUENCE</scope>
    <source>
        <strain evidence="5">Dzin_1.0</strain>
        <tissue evidence="5">Leaf</tissue>
    </source>
</reference>
<feature type="region of interest" description="Disordered" evidence="3">
    <location>
        <begin position="60"/>
        <end position="99"/>
    </location>
</feature>
<dbReference type="GO" id="GO:0005681">
    <property type="term" value="C:spliceosomal complex"/>
    <property type="evidence" value="ECO:0007669"/>
    <property type="project" value="TreeGrafter"/>
</dbReference>
<comment type="subcellular location">
    <subcellularLocation>
        <location evidence="1">Nucleus</location>
    </subcellularLocation>
</comment>
<evidence type="ECO:0000259" key="4">
    <source>
        <dbReference type="Pfam" id="PF12656"/>
    </source>
</evidence>
<organism evidence="5 6">
    <name type="scientific">Dioscorea zingiberensis</name>
    <dbReference type="NCBI Taxonomy" id="325984"/>
    <lineage>
        <taxon>Eukaryota</taxon>
        <taxon>Viridiplantae</taxon>
        <taxon>Streptophyta</taxon>
        <taxon>Embryophyta</taxon>
        <taxon>Tracheophyta</taxon>
        <taxon>Spermatophyta</taxon>
        <taxon>Magnoliopsida</taxon>
        <taxon>Liliopsida</taxon>
        <taxon>Dioscoreales</taxon>
        <taxon>Dioscoreaceae</taxon>
        <taxon>Dioscorea</taxon>
    </lineage>
</organism>
<accession>A0A9D5CWM2</accession>
<gene>
    <name evidence="5" type="ORF">J5N97_008923</name>
</gene>
<dbReference type="PANTHER" id="PTHR15818:SF2">
    <property type="entry name" value="G-PATCH DOMAIN AND KOW MOTIFS-CONTAINING PROTEIN"/>
    <property type="match status" value="1"/>
</dbReference>
<evidence type="ECO:0000313" key="5">
    <source>
        <dbReference type="EMBL" id="KAJ0980668.1"/>
    </source>
</evidence>
<dbReference type="InterPro" id="IPR045166">
    <property type="entry name" value="Spp2-like"/>
</dbReference>
<keyword evidence="2" id="KW-0539">Nucleus</keyword>
<dbReference type="GO" id="GO:0000398">
    <property type="term" value="P:mRNA splicing, via spliceosome"/>
    <property type="evidence" value="ECO:0007669"/>
    <property type="project" value="InterPro"/>
</dbReference>
<dbReference type="InterPro" id="IPR026822">
    <property type="entry name" value="Spp2/MOS2_G-patch"/>
</dbReference>
<evidence type="ECO:0000256" key="3">
    <source>
        <dbReference type="SAM" id="MobiDB-lite"/>
    </source>
</evidence>
<feature type="compositionally biased region" description="Polar residues" evidence="3">
    <location>
        <begin position="1"/>
        <end position="11"/>
    </location>
</feature>
<protein>
    <recommendedName>
        <fullName evidence="4">Spp2/MOS2 G-patch domain-containing protein</fullName>
    </recommendedName>
</protein>
<dbReference type="OrthoDB" id="5577072at2759"/>
<evidence type="ECO:0000256" key="1">
    <source>
        <dbReference type="ARBA" id="ARBA00004123"/>
    </source>
</evidence>
<feature type="region of interest" description="Disordered" evidence="3">
    <location>
        <begin position="1"/>
        <end position="37"/>
    </location>
</feature>
<feature type="domain" description="Spp2/MOS2 G-patch" evidence="4">
    <location>
        <begin position="116"/>
        <end position="152"/>
    </location>
</feature>
<dbReference type="Proteomes" id="UP001085076">
    <property type="component" value="Miscellaneous, Linkage group lg02"/>
</dbReference>
<proteinExistence type="predicted"/>
<dbReference type="PANTHER" id="PTHR15818">
    <property type="entry name" value="G PATCH AND KOW-CONTAINING"/>
    <property type="match status" value="1"/>
</dbReference>
<dbReference type="Pfam" id="PF12656">
    <property type="entry name" value="G-patch_2"/>
    <property type="match status" value="1"/>
</dbReference>
<evidence type="ECO:0000256" key="2">
    <source>
        <dbReference type="ARBA" id="ARBA00023242"/>
    </source>
</evidence>
<keyword evidence="6" id="KW-1185">Reference proteome</keyword>
<name>A0A9D5CWM2_9LILI</name>
<dbReference type="AlphaFoldDB" id="A0A9D5CWM2"/>
<sequence>MKLSFSLSSEPSAAAARTPQSLSDDHMDADSDPEPKYVVTAFDSSKPLASYSGLVIPPIPNSNFRPTDRMKNLIPHPDSDESGINYTSGDEATVRDSKRDPQLAALRFQQAIEELPEHRGMEEYTEVPVEKFAAALLAGYGWKEGMAIGKRNFVDPEEALQSDLSRLEI</sequence>
<comment type="caution">
    <text evidence="5">The sequence shown here is derived from an EMBL/GenBank/DDBJ whole genome shotgun (WGS) entry which is preliminary data.</text>
</comment>
<reference evidence="5" key="2">
    <citation type="journal article" date="2022" name="Hortic Res">
        <title>The genome of Dioscorea zingiberensis sheds light on the biosynthesis, origin and evolution of the medicinally important diosgenin saponins.</title>
        <authorList>
            <person name="Li Y."/>
            <person name="Tan C."/>
            <person name="Li Z."/>
            <person name="Guo J."/>
            <person name="Li S."/>
            <person name="Chen X."/>
            <person name="Wang C."/>
            <person name="Dai X."/>
            <person name="Yang H."/>
            <person name="Song W."/>
            <person name="Hou L."/>
            <person name="Xu J."/>
            <person name="Tong Z."/>
            <person name="Xu A."/>
            <person name="Yuan X."/>
            <person name="Wang W."/>
            <person name="Yang Q."/>
            <person name="Chen L."/>
            <person name="Sun Z."/>
            <person name="Wang K."/>
            <person name="Pan B."/>
            <person name="Chen J."/>
            <person name="Bao Y."/>
            <person name="Liu F."/>
            <person name="Qi X."/>
            <person name="Gang D.R."/>
            <person name="Wen J."/>
            <person name="Li J."/>
        </authorList>
    </citation>
    <scope>NUCLEOTIDE SEQUENCE</scope>
    <source>
        <strain evidence="5">Dzin_1.0</strain>
    </source>
</reference>